<comment type="caution">
    <text evidence="3">The sequence shown here is derived from an EMBL/GenBank/DDBJ whole genome shotgun (WGS) entry which is preliminary data.</text>
</comment>
<dbReference type="InterPro" id="IPR005135">
    <property type="entry name" value="Endo/exonuclease/phosphatase"/>
</dbReference>
<dbReference type="AlphaFoldDB" id="A0A7W7FS59"/>
<proteinExistence type="predicted"/>
<keyword evidence="3" id="KW-0269">Exonuclease</keyword>
<name>A0A7W7FS59_9PSEU</name>
<sequence>MRLTRLLTLLTCAGLTLATAVPAAAQQTAPERLKVMSVNLWYGGTKVNDYRAKQVRFLREQAVDVVAMQETYSVAAKELAAELGWHHYQASYSLGLISRHPIIAEYAPVNAAGKTLSGAGIRIRLPGGREAVVWSAHLNYTPYGPYDACHSGMTNEQILRREEESQRPQEIRDILAELREELAESRHTPVILAGDFNSPSHLDWTRATRKSHCGYALDWPTTREVAKAGLTDSYRTAHPDPARDPGNTWSPVYPWNDQAGKAEPQDRIDFIHVKGPLRVLDSRTVVVGTPKPVPNHRDNEWTSDHAAVVSTFRFTA</sequence>
<keyword evidence="1" id="KW-0732">Signal</keyword>
<dbReference type="GO" id="GO:0004527">
    <property type="term" value="F:exonuclease activity"/>
    <property type="evidence" value="ECO:0007669"/>
    <property type="project" value="UniProtKB-KW"/>
</dbReference>
<dbReference type="Proteomes" id="UP000533598">
    <property type="component" value="Unassembled WGS sequence"/>
</dbReference>
<evidence type="ECO:0000256" key="1">
    <source>
        <dbReference type="SAM" id="SignalP"/>
    </source>
</evidence>
<dbReference type="PANTHER" id="PTHR41349">
    <property type="match status" value="1"/>
</dbReference>
<feature type="domain" description="Endonuclease/exonuclease/phosphatase" evidence="2">
    <location>
        <begin position="36"/>
        <end position="305"/>
    </location>
</feature>
<dbReference type="InterPro" id="IPR036691">
    <property type="entry name" value="Endo/exonu/phosph_ase_sf"/>
</dbReference>
<dbReference type="SUPFAM" id="SSF56219">
    <property type="entry name" value="DNase I-like"/>
    <property type="match status" value="1"/>
</dbReference>
<accession>A0A7W7FS59</accession>
<feature type="signal peptide" evidence="1">
    <location>
        <begin position="1"/>
        <end position="25"/>
    </location>
</feature>
<organism evidence="3 4">
    <name type="scientific">Crossiella cryophila</name>
    <dbReference type="NCBI Taxonomy" id="43355"/>
    <lineage>
        <taxon>Bacteria</taxon>
        <taxon>Bacillati</taxon>
        <taxon>Actinomycetota</taxon>
        <taxon>Actinomycetes</taxon>
        <taxon>Pseudonocardiales</taxon>
        <taxon>Pseudonocardiaceae</taxon>
        <taxon>Crossiella</taxon>
    </lineage>
</organism>
<keyword evidence="3" id="KW-0378">Hydrolase</keyword>
<protein>
    <submittedName>
        <fullName evidence="3">Endonuclease/exonuclease/phosphatase family metal-dependent hydrolase</fullName>
    </submittedName>
</protein>
<dbReference type="GO" id="GO:0004519">
    <property type="term" value="F:endonuclease activity"/>
    <property type="evidence" value="ECO:0007669"/>
    <property type="project" value="UniProtKB-KW"/>
</dbReference>
<dbReference type="Gene3D" id="3.60.10.10">
    <property type="entry name" value="Endonuclease/exonuclease/phosphatase"/>
    <property type="match status" value="1"/>
</dbReference>
<evidence type="ECO:0000259" key="2">
    <source>
        <dbReference type="Pfam" id="PF03372"/>
    </source>
</evidence>
<dbReference type="Pfam" id="PF03372">
    <property type="entry name" value="Exo_endo_phos"/>
    <property type="match status" value="1"/>
</dbReference>
<dbReference type="RefSeq" id="WP_221489892.1">
    <property type="nucleotide sequence ID" value="NZ_BAAAUI010000068.1"/>
</dbReference>
<reference evidence="3 4" key="1">
    <citation type="submission" date="2020-08" db="EMBL/GenBank/DDBJ databases">
        <title>Sequencing the genomes of 1000 actinobacteria strains.</title>
        <authorList>
            <person name="Klenk H.-P."/>
        </authorList>
    </citation>
    <scope>NUCLEOTIDE SEQUENCE [LARGE SCALE GENOMIC DNA]</scope>
    <source>
        <strain evidence="3 4">DSM 44230</strain>
    </source>
</reference>
<keyword evidence="3" id="KW-0255">Endonuclease</keyword>
<evidence type="ECO:0000313" key="3">
    <source>
        <dbReference type="EMBL" id="MBB4676731.1"/>
    </source>
</evidence>
<feature type="chain" id="PRO_5031388913" evidence="1">
    <location>
        <begin position="26"/>
        <end position="316"/>
    </location>
</feature>
<dbReference type="PANTHER" id="PTHR41349:SF1">
    <property type="entry name" value="PROTEIN CBG08683"/>
    <property type="match status" value="1"/>
</dbReference>
<dbReference type="EMBL" id="JACHMH010000001">
    <property type="protein sequence ID" value="MBB4676731.1"/>
    <property type="molecule type" value="Genomic_DNA"/>
</dbReference>
<gene>
    <name evidence="3" type="ORF">HNR67_002849</name>
</gene>
<evidence type="ECO:0000313" key="4">
    <source>
        <dbReference type="Proteomes" id="UP000533598"/>
    </source>
</evidence>
<keyword evidence="4" id="KW-1185">Reference proteome</keyword>
<keyword evidence="3" id="KW-0540">Nuclease</keyword>